<dbReference type="Proteomes" id="UP000639338">
    <property type="component" value="Unassembled WGS sequence"/>
</dbReference>
<evidence type="ECO:0000313" key="2">
    <source>
        <dbReference type="EMBL" id="KAF7987259.1"/>
    </source>
</evidence>
<name>A0A835CLF1_APHGI</name>
<protein>
    <submittedName>
        <fullName evidence="2">Uncharacterized protein</fullName>
    </submittedName>
</protein>
<evidence type="ECO:0000256" key="1">
    <source>
        <dbReference type="SAM" id="MobiDB-lite"/>
    </source>
</evidence>
<gene>
    <name evidence="2" type="ORF">HCN44_003021</name>
</gene>
<dbReference type="AlphaFoldDB" id="A0A835CLF1"/>
<comment type="caution">
    <text evidence="2">The sequence shown here is derived from an EMBL/GenBank/DDBJ whole genome shotgun (WGS) entry which is preliminary data.</text>
</comment>
<reference evidence="2 3" key="1">
    <citation type="submission" date="2020-08" db="EMBL/GenBank/DDBJ databases">
        <title>Aphidius gifuensis genome sequencing and assembly.</title>
        <authorList>
            <person name="Du Z."/>
        </authorList>
    </citation>
    <scope>NUCLEOTIDE SEQUENCE [LARGE SCALE GENOMIC DNA]</scope>
    <source>
        <strain evidence="2">YNYX2018</strain>
        <tissue evidence="2">Adults</tissue>
    </source>
</reference>
<dbReference type="EMBL" id="JACMRX010000006">
    <property type="protein sequence ID" value="KAF7987259.1"/>
    <property type="molecule type" value="Genomic_DNA"/>
</dbReference>
<evidence type="ECO:0000313" key="3">
    <source>
        <dbReference type="Proteomes" id="UP000639338"/>
    </source>
</evidence>
<feature type="region of interest" description="Disordered" evidence="1">
    <location>
        <begin position="1"/>
        <end position="38"/>
    </location>
</feature>
<accession>A0A835CLF1</accession>
<sequence length="116" mass="12724">MTTQYQTDGSTNYNLTTNMDPILKPDSSNETSSTRKNLFDLSTGTDDVITQQPRLNSTINNGETIKITNDNQKKDSCCNSCIEATIKCCCECCTELMQSSAFPCCCFICCLAGESN</sequence>
<feature type="compositionally biased region" description="Polar residues" evidence="1">
    <location>
        <begin position="1"/>
        <end position="19"/>
    </location>
</feature>
<keyword evidence="3" id="KW-1185">Reference proteome</keyword>
<organism evidence="2 3">
    <name type="scientific">Aphidius gifuensis</name>
    <name type="common">Parasitoid wasp</name>
    <dbReference type="NCBI Taxonomy" id="684658"/>
    <lineage>
        <taxon>Eukaryota</taxon>
        <taxon>Metazoa</taxon>
        <taxon>Ecdysozoa</taxon>
        <taxon>Arthropoda</taxon>
        <taxon>Hexapoda</taxon>
        <taxon>Insecta</taxon>
        <taxon>Pterygota</taxon>
        <taxon>Neoptera</taxon>
        <taxon>Endopterygota</taxon>
        <taxon>Hymenoptera</taxon>
        <taxon>Apocrita</taxon>
        <taxon>Ichneumonoidea</taxon>
        <taxon>Braconidae</taxon>
        <taxon>Aphidiinae</taxon>
        <taxon>Aphidius</taxon>
    </lineage>
</organism>
<feature type="compositionally biased region" description="Polar residues" evidence="1">
    <location>
        <begin position="26"/>
        <end position="38"/>
    </location>
</feature>
<proteinExistence type="predicted"/>